<dbReference type="EMBL" id="FRYK01000005">
    <property type="protein sequence ID" value="SHO74004.1"/>
    <property type="molecule type" value="Genomic_DNA"/>
</dbReference>
<evidence type="ECO:0000313" key="3">
    <source>
        <dbReference type="Proteomes" id="UP000184611"/>
    </source>
</evidence>
<dbReference type="SUPFAM" id="SSF53448">
    <property type="entry name" value="Nucleotide-diphospho-sugar transferases"/>
    <property type="match status" value="1"/>
</dbReference>
<evidence type="ECO:0000259" key="1">
    <source>
        <dbReference type="Pfam" id="PF00535"/>
    </source>
</evidence>
<dbReference type="InterPro" id="IPR001173">
    <property type="entry name" value="Glyco_trans_2-like"/>
</dbReference>
<name>A0A1M7ZYR5_9FLAO</name>
<feature type="domain" description="Glycosyltransferase 2-like" evidence="1">
    <location>
        <begin position="5"/>
        <end position="169"/>
    </location>
</feature>
<accession>A0A1M7ZYR5</accession>
<dbReference type="Gene3D" id="3.90.550.10">
    <property type="entry name" value="Spore Coat Polysaccharide Biosynthesis Protein SpsA, Chain A"/>
    <property type="match status" value="1"/>
</dbReference>
<dbReference type="STRING" id="416016.SAMN05443547_2384"/>
<dbReference type="OrthoDB" id="9810303at2"/>
<organism evidence="2 3">
    <name type="scientific">Flavobacterium cucumis</name>
    <dbReference type="NCBI Taxonomy" id="416016"/>
    <lineage>
        <taxon>Bacteria</taxon>
        <taxon>Pseudomonadati</taxon>
        <taxon>Bacteroidota</taxon>
        <taxon>Flavobacteriia</taxon>
        <taxon>Flavobacteriales</taxon>
        <taxon>Flavobacteriaceae</taxon>
        <taxon>Flavobacterium</taxon>
    </lineage>
</organism>
<reference evidence="3" key="1">
    <citation type="submission" date="2016-12" db="EMBL/GenBank/DDBJ databases">
        <authorList>
            <person name="Varghese N."/>
            <person name="Submissions S."/>
        </authorList>
    </citation>
    <scope>NUCLEOTIDE SEQUENCE [LARGE SCALE GENOMIC DNA]</scope>
    <source>
        <strain evidence="3">DSM 18830</strain>
    </source>
</reference>
<dbReference type="Proteomes" id="UP000184611">
    <property type="component" value="Unassembled WGS sequence"/>
</dbReference>
<dbReference type="PANTHER" id="PTHR48090:SF7">
    <property type="entry name" value="RFBJ PROTEIN"/>
    <property type="match status" value="1"/>
</dbReference>
<gene>
    <name evidence="2" type="ORF">SAMN05443547_2384</name>
</gene>
<dbReference type="InterPro" id="IPR029044">
    <property type="entry name" value="Nucleotide-diphossugar_trans"/>
</dbReference>
<dbReference type="AlphaFoldDB" id="A0A1M7ZYR5"/>
<dbReference type="RefSeq" id="WP_073584729.1">
    <property type="nucleotide sequence ID" value="NZ_CBCSEA010000017.1"/>
</dbReference>
<dbReference type="GO" id="GO:0016740">
    <property type="term" value="F:transferase activity"/>
    <property type="evidence" value="ECO:0007669"/>
    <property type="project" value="UniProtKB-KW"/>
</dbReference>
<dbReference type="PANTHER" id="PTHR48090">
    <property type="entry name" value="UNDECAPRENYL-PHOSPHATE 4-DEOXY-4-FORMAMIDO-L-ARABINOSE TRANSFERASE-RELATED"/>
    <property type="match status" value="1"/>
</dbReference>
<dbReference type="InterPro" id="IPR050256">
    <property type="entry name" value="Glycosyltransferase_2"/>
</dbReference>
<sequence>MKKLSIVVPCYNEEKTIVQILSKIKDVALLENTNKEILIINDCSTDTSEALIKKFIDTHPALSINYFKNDSNKGKGASIQIGIKNATGDFVIIQDADLEYDPNEYNVLLQPILDGFADVVYGSRFMGSKPHRILFFWHTIGNKFLTFLSNMMTNLNLTDMETCYKMFTSPIIKSVSLKEKRFGFEPEVTAKIVRFPNIRIYEVGISYYGRTYAEGKKIGWRDGLYAIYCIIKYGLFKAN</sequence>
<proteinExistence type="predicted"/>
<dbReference type="CDD" id="cd04179">
    <property type="entry name" value="DPM_DPG-synthase_like"/>
    <property type="match status" value="1"/>
</dbReference>
<dbReference type="Pfam" id="PF00535">
    <property type="entry name" value="Glycos_transf_2"/>
    <property type="match status" value="1"/>
</dbReference>
<evidence type="ECO:0000313" key="2">
    <source>
        <dbReference type="EMBL" id="SHO74004.1"/>
    </source>
</evidence>
<protein>
    <submittedName>
        <fullName evidence="2">Glycosyltransferase involved in cell wall bisynthesis</fullName>
    </submittedName>
</protein>
<keyword evidence="2" id="KW-0808">Transferase</keyword>
<keyword evidence="3" id="KW-1185">Reference proteome</keyword>